<dbReference type="Gene3D" id="1.20.1250.20">
    <property type="entry name" value="MFS general substrate transporter like domains"/>
    <property type="match status" value="1"/>
</dbReference>
<dbReference type="InterPro" id="IPR020846">
    <property type="entry name" value="MFS_dom"/>
</dbReference>
<accession>A0A838XHM0</accession>
<dbReference type="PANTHER" id="PTHR23537">
    <property type="match status" value="1"/>
</dbReference>
<evidence type="ECO:0000256" key="4">
    <source>
        <dbReference type="ARBA" id="ARBA00023136"/>
    </source>
</evidence>
<evidence type="ECO:0000256" key="1">
    <source>
        <dbReference type="ARBA" id="ARBA00004651"/>
    </source>
</evidence>
<dbReference type="PANTHER" id="PTHR23537:SF1">
    <property type="entry name" value="SUGAR TRANSPORTER"/>
    <property type="match status" value="1"/>
</dbReference>
<dbReference type="GO" id="GO:0022857">
    <property type="term" value="F:transmembrane transporter activity"/>
    <property type="evidence" value="ECO:0007669"/>
    <property type="project" value="InterPro"/>
</dbReference>
<comment type="subcellular location">
    <subcellularLocation>
        <location evidence="1">Cell membrane</location>
        <topology evidence="1">Multi-pass membrane protein</topology>
    </subcellularLocation>
</comment>
<keyword evidence="8" id="KW-1185">Reference proteome</keyword>
<dbReference type="InterPro" id="IPR036259">
    <property type="entry name" value="MFS_trans_sf"/>
</dbReference>
<proteinExistence type="predicted"/>
<evidence type="ECO:0000313" key="7">
    <source>
        <dbReference type="EMBL" id="MBA4609347.1"/>
    </source>
</evidence>
<feature type="transmembrane region" description="Helical" evidence="5">
    <location>
        <begin position="140"/>
        <end position="160"/>
    </location>
</feature>
<feature type="transmembrane region" description="Helical" evidence="5">
    <location>
        <begin position="273"/>
        <end position="290"/>
    </location>
</feature>
<feature type="transmembrane region" description="Helical" evidence="5">
    <location>
        <begin position="104"/>
        <end position="128"/>
    </location>
</feature>
<dbReference type="AlphaFoldDB" id="A0A838XHM0"/>
<feature type="domain" description="Major facilitator superfamily (MFS) profile" evidence="6">
    <location>
        <begin position="10"/>
        <end position="383"/>
    </location>
</feature>
<dbReference type="EMBL" id="JACEOG010000001">
    <property type="protein sequence ID" value="MBA4609347.1"/>
    <property type="molecule type" value="Genomic_DNA"/>
</dbReference>
<feature type="transmembrane region" description="Helical" evidence="5">
    <location>
        <begin position="296"/>
        <end position="320"/>
    </location>
</feature>
<feature type="transmembrane region" description="Helical" evidence="5">
    <location>
        <begin position="332"/>
        <end position="354"/>
    </location>
</feature>
<dbReference type="RefSeq" id="WP_181756032.1">
    <property type="nucleotide sequence ID" value="NZ_JACEOG010000001.1"/>
</dbReference>
<keyword evidence="4 5" id="KW-0472">Membrane</keyword>
<protein>
    <submittedName>
        <fullName evidence="7">YbfB/YjiJ family MFS transporter</fullName>
    </submittedName>
</protein>
<dbReference type="GO" id="GO:0005886">
    <property type="term" value="C:plasma membrane"/>
    <property type="evidence" value="ECO:0007669"/>
    <property type="project" value="UniProtKB-SubCell"/>
</dbReference>
<dbReference type="PROSITE" id="PS51257">
    <property type="entry name" value="PROKAR_LIPOPROTEIN"/>
    <property type="match status" value="1"/>
</dbReference>
<name>A0A838XHM0_9ACTN</name>
<feature type="transmembrane region" description="Helical" evidence="5">
    <location>
        <begin position="44"/>
        <end position="67"/>
    </location>
</feature>
<feature type="transmembrane region" description="Helical" evidence="5">
    <location>
        <begin position="360"/>
        <end position="377"/>
    </location>
</feature>
<feature type="transmembrane region" description="Helical" evidence="5">
    <location>
        <begin position="12"/>
        <end position="32"/>
    </location>
</feature>
<feature type="transmembrane region" description="Helical" evidence="5">
    <location>
        <begin position="166"/>
        <end position="187"/>
    </location>
</feature>
<dbReference type="Pfam" id="PF07690">
    <property type="entry name" value="MFS_1"/>
    <property type="match status" value="1"/>
</dbReference>
<keyword evidence="3 5" id="KW-1133">Transmembrane helix</keyword>
<comment type="caution">
    <text evidence="7">The sequence shown here is derived from an EMBL/GenBank/DDBJ whole genome shotgun (WGS) entry which is preliminary data.</text>
</comment>
<evidence type="ECO:0000259" key="6">
    <source>
        <dbReference type="PROSITE" id="PS50850"/>
    </source>
</evidence>
<dbReference type="Proteomes" id="UP000550354">
    <property type="component" value="Unassembled WGS sequence"/>
</dbReference>
<dbReference type="SUPFAM" id="SSF103473">
    <property type="entry name" value="MFS general substrate transporter"/>
    <property type="match status" value="1"/>
</dbReference>
<feature type="transmembrane region" description="Helical" evidence="5">
    <location>
        <begin position="208"/>
        <end position="227"/>
    </location>
</feature>
<reference evidence="7 8" key="1">
    <citation type="submission" date="2020-07" db="EMBL/GenBank/DDBJ databases">
        <title>Draft genome and description of Aeromicrobium phoceense strain Marseille-Q0843 isolated from healthy skin swab.</title>
        <authorList>
            <person name="Boxberger M."/>
            <person name="La Scola B."/>
        </authorList>
    </citation>
    <scope>NUCLEOTIDE SEQUENCE [LARGE SCALE GENOMIC DNA]</scope>
    <source>
        <strain evidence="7 8">Marseille-Q0843</strain>
    </source>
</reference>
<sequence length="384" mass="37793">MSSVASRRDELALSAAGLCLIGACYGLARFAYGLFVPAFRDEFALGAAAAGTIAAGGYVVYCVAILASSTLAPRLGGRAVAVAAGTLATAGTLTVALAPSAPVLVLGVLLGGASTGVVSPALAHAVAHTVARERQARTQTVINAGTGVGVAVAGPIALLTQQEWRTAWLAFALLSALATLGAALGVPHGERRGAGRDPLLPRPLFPTGSVRLTVAAALTGVASAAVWTFGRDLLVRDGDLGEQASTIAWILLGAFGVLGAAAGDLTERFGLRGAWTATALILAGATAAVAAWPGSLVAACLALAAFGAAYIAASGLLLLWGTRVHPRSPAAGVGWGFLVLALGQAVGAAALGAVADASSTRLAFAVAAALGVAAAAVRPRELAT</sequence>
<evidence type="ECO:0000256" key="2">
    <source>
        <dbReference type="ARBA" id="ARBA00022692"/>
    </source>
</evidence>
<feature type="transmembrane region" description="Helical" evidence="5">
    <location>
        <begin position="79"/>
        <end position="98"/>
    </location>
</feature>
<dbReference type="InterPro" id="IPR010645">
    <property type="entry name" value="MFS_4"/>
</dbReference>
<evidence type="ECO:0000256" key="3">
    <source>
        <dbReference type="ARBA" id="ARBA00022989"/>
    </source>
</evidence>
<gene>
    <name evidence="7" type="ORF">H1W00_12730</name>
</gene>
<evidence type="ECO:0000256" key="5">
    <source>
        <dbReference type="SAM" id="Phobius"/>
    </source>
</evidence>
<evidence type="ECO:0000313" key="8">
    <source>
        <dbReference type="Proteomes" id="UP000550354"/>
    </source>
</evidence>
<dbReference type="PROSITE" id="PS50850">
    <property type="entry name" value="MFS"/>
    <property type="match status" value="1"/>
</dbReference>
<keyword evidence="2 5" id="KW-0812">Transmembrane</keyword>
<organism evidence="7 8">
    <name type="scientific">Aeromicrobium phoceense</name>
    <dbReference type="NCBI Taxonomy" id="2754045"/>
    <lineage>
        <taxon>Bacteria</taxon>
        <taxon>Bacillati</taxon>
        <taxon>Actinomycetota</taxon>
        <taxon>Actinomycetes</taxon>
        <taxon>Propionibacteriales</taxon>
        <taxon>Nocardioidaceae</taxon>
        <taxon>Aeromicrobium</taxon>
    </lineage>
</organism>
<dbReference type="InterPro" id="IPR011701">
    <property type="entry name" value="MFS"/>
</dbReference>
<feature type="transmembrane region" description="Helical" evidence="5">
    <location>
        <begin position="247"/>
        <end position="266"/>
    </location>
</feature>